<proteinExistence type="predicted"/>
<keyword evidence="4" id="KW-1185">Reference proteome</keyword>
<dbReference type="AlphaFoldDB" id="A0A811QMV4"/>
<accession>A0A811QMV4</accession>
<feature type="transmembrane region" description="Helical" evidence="2">
    <location>
        <begin position="155"/>
        <end position="172"/>
    </location>
</feature>
<feature type="region of interest" description="Disordered" evidence="1">
    <location>
        <begin position="1"/>
        <end position="31"/>
    </location>
</feature>
<dbReference type="PANTHER" id="PTHR34569:SF20">
    <property type="entry name" value="EXPRESSED PROTEIN"/>
    <property type="match status" value="1"/>
</dbReference>
<feature type="compositionally biased region" description="Low complexity" evidence="1">
    <location>
        <begin position="19"/>
        <end position="31"/>
    </location>
</feature>
<gene>
    <name evidence="3" type="ORF">NCGR_LOCUS41655</name>
</gene>
<keyword evidence="2" id="KW-1133">Transmembrane helix</keyword>
<dbReference type="EMBL" id="CAJGYO010000010">
    <property type="protein sequence ID" value="CAD6258174.1"/>
    <property type="molecule type" value="Genomic_DNA"/>
</dbReference>
<sequence>MVTAVVESPLRQRQRQRLRSPLAGAGAGSTAAGAAGDLEVLLRRPAKRASGSGGGMRGRWAPPEIEIPTNGLNAAAGSGGGGRGYTSLRDIMSSPAAKANSPDEAPAGAGAAVAGDVHMIRHPLVKHAAYAYLQLTPSAREEARRRMLQRRRGGPLCRLFLGCLGFLGALFGRQ</sequence>
<organism evidence="3 4">
    <name type="scientific">Miscanthus lutarioriparius</name>
    <dbReference type="NCBI Taxonomy" id="422564"/>
    <lineage>
        <taxon>Eukaryota</taxon>
        <taxon>Viridiplantae</taxon>
        <taxon>Streptophyta</taxon>
        <taxon>Embryophyta</taxon>
        <taxon>Tracheophyta</taxon>
        <taxon>Spermatophyta</taxon>
        <taxon>Magnoliopsida</taxon>
        <taxon>Liliopsida</taxon>
        <taxon>Poales</taxon>
        <taxon>Poaceae</taxon>
        <taxon>PACMAD clade</taxon>
        <taxon>Panicoideae</taxon>
        <taxon>Andropogonodae</taxon>
        <taxon>Andropogoneae</taxon>
        <taxon>Saccharinae</taxon>
        <taxon>Miscanthus</taxon>
    </lineage>
</organism>
<protein>
    <submittedName>
        <fullName evidence="3">Uncharacterized protein</fullName>
    </submittedName>
</protein>
<keyword evidence="2" id="KW-0472">Membrane</keyword>
<dbReference type="PANTHER" id="PTHR34569">
    <property type="entry name" value="EXPRESSED PROTEIN"/>
    <property type="match status" value="1"/>
</dbReference>
<dbReference type="Proteomes" id="UP000604825">
    <property type="component" value="Unassembled WGS sequence"/>
</dbReference>
<evidence type="ECO:0000313" key="3">
    <source>
        <dbReference type="EMBL" id="CAD6258174.1"/>
    </source>
</evidence>
<evidence type="ECO:0000256" key="1">
    <source>
        <dbReference type="SAM" id="MobiDB-lite"/>
    </source>
</evidence>
<comment type="caution">
    <text evidence="3">The sequence shown here is derived from an EMBL/GenBank/DDBJ whole genome shotgun (WGS) entry which is preliminary data.</text>
</comment>
<name>A0A811QMV4_9POAL</name>
<evidence type="ECO:0000313" key="4">
    <source>
        <dbReference type="Proteomes" id="UP000604825"/>
    </source>
</evidence>
<reference evidence="3" key="1">
    <citation type="submission" date="2020-10" db="EMBL/GenBank/DDBJ databases">
        <authorList>
            <person name="Han B."/>
            <person name="Lu T."/>
            <person name="Zhao Q."/>
            <person name="Huang X."/>
            <person name="Zhao Y."/>
        </authorList>
    </citation>
    <scope>NUCLEOTIDE SEQUENCE</scope>
</reference>
<keyword evidence="2" id="KW-0812">Transmembrane</keyword>
<evidence type="ECO:0000256" key="2">
    <source>
        <dbReference type="SAM" id="Phobius"/>
    </source>
</evidence>